<name>A0AAJ6YU22_9HYME</name>
<dbReference type="PANTHER" id="PTHR46680">
    <property type="entry name" value="NF-KAPPA-B INHIBITOR ALPHA"/>
    <property type="match status" value="1"/>
</dbReference>
<dbReference type="RefSeq" id="XP_011504403.1">
    <property type="nucleotide sequence ID" value="XM_011506101.1"/>
</dbReference>
<evidence type="ECO:0000256" key="4">
    <source>
        <dbReference type="SAM" id="MobiDB-lite"/>
    </source>
</evidence>
<dbReference type="GeneID" id="105367404"/>
<feature type="repeat" description="ANK" evidence="3">
    <location>
        <begin position="434"/>
        <end position="454"/>
    </location>
</feature>
<dbReference type="SUPFAM" id="SSF48403">
    <property type="entry name" value="Ankyrin repeat"/>
    <property type="match status" value="1"/>
</dbReference>
<dbReference type="PANTHER" id="PTHR46680:SF3">
    <property type="entry name" value="NF-KAPPA-B INHIBITOR CACTUS"/>
    <property type="match status" value="1"/>
</dbReference>
<dbReference type="Proteomes" id="UP000695007">
    <property type="component" value="Unplaced"/>
</dbReference>
<dbReference type="KEGG" id="csol:105367404"/>
<feature type="compositionally biased region" description="Low complexity" evidence="4">
    <location>
        <begin position="119"/>
        <end position="131"/>
    </location>
</feature>
<evidence type="ECO:0000256" key="2">
    <source>
        <dbReference type="ARBA" id="ARBA00023043"/>
    </source>
</evidence>
<dbReference type="GO" id="GO:0051059">
    <property type="term" value="F:NF-kappaB binding"/>
    <property type="evidence" value="ECO:0007669"/>
    <property type="project" value="TreeGrafter"/>
</dbReference>
<dbReference type="InterPro" id="IPR036770">
    <property type="entry name" value="Ankyrin_rpt-contain_sf"/>
</dbReference>
<feature type="region of interest" description="Disordered" evidence="4">
    <location>
        <begin position="41"/>
        <end position="149"/>
    </location>
</feature>
<dbReference type="InterPro" id="IPR051070">
    <property type="entry name" value="NF-kappa-B_inhibitor"/>
</dbReference>
<feature type="compositionally biased region" description="Basic and acidic residues" evidence="4">
    <location>
        <begin position="138"/>
        <end position="149"/>
    </location>
</feature>
<protein>
    <submittedName>
        <fullName evidence="6">Nuclear factor NF-kappa-B p100 subunit-like</fullName>
    </submittedName>
</protein>
<gene>
    <name evidence="6" type="primary">LOC105367404</name>
</gene>
<dbReference type="InterPro" id="IPR002110">
    <property type="entry name" value="Ankyrin_rpt"/>
</dbReference>
<evidence type="ECO:0000256" key="3">
    <source>
        <dbReference type="PROSITE-ProRule" id="PRU00023"/>
    </source>
</evidence>
<keyword evidence="1" id="KW-0677">Repeat</keyword>
<accession>A0AAJ6YU22</accession>
<evidence type="ECO:0000313" key="5">
    <source>
        <dbReference type="Proteomes" id="UP000695007"/>
    </source>
</evidence>
<feature type="repeat" description="ANK" evidence="3">
    <location>
        <begin position="313"/>
        <end position="345"/>
    </location>
</feature>
<dbReference type="GO" id="GO:0071356">
    <property type="term" value="P:cellular response to tumor necrosis factor"/>
    <property type="evidence" value="ECO:0007669"/>
    <property type="project" value="TreeGrafter"/>
</dbReference>
<evidence type="ECO:0000313" key="6">
    <source>
        <dbReference type="RefSeq" id="XP_011504403.1"/>
    </source>
</evidence>
<feature type="repeat" description="ANK" evidence="3">
    <location>
        <begin position="400"/>
        <end position="432"/>
    </location>
</feature>
<keyword evidence="2 3" id="KW-0040">ANK repeat</keyword>
<dbReference type="Pfam" id="PF12796">
    <property type="entry name" value="Ank_2"/>
    <property type="match status" value="2"/>
</dbReference>
<dbReference type="AlphaFoldDB" id="A0AAJ6YU22"/>
<keyword evidence="5" id="KW-1185">Reference proteome</keyword>
<proteinExistence type="predicted"/>
<dbReference type="PROSITE" id="PS50297">
    <property type="entry name" value="ANK_REP_REGION"/>
    <property type="match status" value="3"/>
</dbReference>
<dbReference type="Gene3D" id="1.25.40.20">
    <property type="entry name" value="Ankyrin repeat-containing domain"/>
    <property type="match status" value="1"/>
</dbReference>
<dbReference type="GO" id="GO:0005829">
    <property type="term" value="C:cytosol"/>
    <property type="evidence" value="ECO:0007669"/>
    <property type="project" value="TreeGrafter"/>
</dbReference>
<organism evidence="5 6">
    <name type="scientific">Ceratosolen solmsi marchali</name>
    <dbReference type="NCBI Taxonomy" id="326594"/>
    <lineage>
        <taxon>Eukaryota</taxon>
        <taxon>Metazoa</taxon>
        <taxon>Ecdysozoa</taxon>
        <taxon>Arthropoda</taxon>
        <taxon>Hexapoda</taxon>
        <taxon>Insecta</taxon>
        <taxon>Pterygota</taxon>
        <taxon>Neoptera</taxon>
        <taxon>Endopterygota</taxon>
        <taxon>Hymenoptera</taxon>
        <taxon>Apocrita</taxon>
        <taxon>Proctotrupomorpha</taxon>
        <taxon>Chalcidoidea</taxon>
        <taxon>Agaonidae</taxon>
        <taxon>Agaoninae</taxon>
        <taxon>Ceratosolen</taxon>
    </lineage>
</organism>
<sequence>MEGEVIANQSKNLLDRCGADSISLANARRRIKATKKPNDVEEIFPNMSTPPRRPVKIRAGKSHPYATGLPVASLPKSKLPRGHGSNSGSSDTGTGIGTGTGTPVSPHFQGCASRHHESASSAMSRTAARAAHQSSSRVRAERSCGQRERARARAKIGQTPAAHGYTCASSSSAANHREMWSENCAGGGESTSGNFTGYCDQNTEMRALGPPSASAELELSEHLVRNLSLKHAGINNLEAGRRQQLLLLHHQLNVKRSEQGAEFLEQPYEFFFKQDADGDTQLHISIAMSHVEASLWLIQMAPHPCLLDIMNDDSQTALHMAVVSRESVIVRRLVLAGANTSLRTVGGNTALHLACAIGDFASAKALLEPLNILERNWLASTVPKYDIMPLTQNLETRNYIGKTCLHIAAAKGQLELVELLVLSGACAGTQEGLGGKTALHLAVENGCREVVHYLARECRSCLDAVTYGGLTAYQTALELQPQLAQDLLCLGASPGVHPCEIDTSSDSGSSSGGSDDEVDVDVYVPNISPFSRLTLTPNAAVITA</sequence>
<feature type="compositionally biased region" description="Low complexity" evidence="4">
    <location>
        <begin position="82"/>
        <end position="93"/>
    </location>
</feature>
<evidence type="ECO:0000256" key="1">
    <source>
        <dbReference type="ARBA" id="ARBA00022737"/>
    </source>
</evidence>
<reference evidence="6" key="1">
    <citation type="submission" date="2025-08" db="UniProtKB">
        <authorList>
            <consortium name="RefSeq"/>
        </authorList>
    </citation>
    <scope>IDENTIFICATION</scope>
</reference>
<dbReference type="PROSITE" id="PS50088">
    <property type="entry name" value="ANK_REPEAT"/>
    <property type="match status" value="3"/>
</dbReference>
<dbReference type="SMART" id="SM00248">
    <property type="entry name" value="ANK"/>
    <property type="match status" value="5"/>
</dbReference>